<dbReference type="AlphaFoldDB" id="A0A485B2A0"/>
<gene>
    <name evidence="7" type="primary">xynB_5</name>
    <name evidence="7" type="ORF">NCTC12998_02772</name>
</gene>
<feature type="active site" description="Proton acceptor" evidence="4">
    <location>
        <position position="15"/>
    </location>
</feature>
<feature type="active site" description="Proton donor" evidence="4">
    <location>
        <position position="188"/>
    </location>
</feature>
<evidence type="ECO:0000313" key="8">
    <source>
        <dbReference type="Proteomes" id="UP000345637"/>
    </source>
</evidence>
<feature type="site" description="Important for catalytic activity, responsible for pKa modulation of the active site Glu and correct orientation of both the proton donor and substrate" evidence="5">
    <location>
        <position position="128"/>
    </location>
</feature>
<dbReference type="Gene3D" id="2.115.10.20">
    <property type="entry name" value="Glycosyl hydrolase domain, family 43"/>
    <property type="match status" value="1"/>
</dbReference>
<dbReference type="Proteomes" id="UP000345637">
    <property type="component" value="Unassembled WGS sequence"/>
</dbReference>
<comment type="similarity">
    <text evidence="1 6">Belongs to the glycosyl hydrolase 43 family.</text>
</comment>
<organism evidence="7 8">
    <name type="scientific">Raoultella planticola</name>
    <name type="common">Klebsiella planticola</name>
    <dbReference type="NCBI Taxonomy" id="575"/>
    <lineage>
        <taxon>Bacteria</taxon>
        <taxon>Pseudomonadati</taxon>
        <taxon>Pseudomonadota</taxon>
        <taxon>Gammaproteobacteria</taxon>
        <taxon>Enterobacterales</taxon>
        <taxon>Enterobacteriaceae</taxon>
        <taxon>Klebsiella/Raoultella group</taxon>
        <taxon>Raoultella</taxon>
    </lineage>
</organism>
<dbReference type="GO" id="GO:0005975">
    <property type="term" value="P:carbohydrate metabolic process"/>
    <property type="evidence" value="ECO:0007669"/>
    <property type="project" value="InterPro"/>
</dbReference>
<evidence type="ECO:0000256" key="2">
    <source>
        <dbReference type="ARBA" id="ARBA00022801"/>
    </source>
</evidence>
<dbReference type="InterPro" id="IPR051795">
    <property type="entry name" value="Glycosyl_Hydrlase_43"/>
</dbReference>
<reference evidence="7 8" key="1">
    <citation type="submission" date="2019-03" db="EMBL/GenBank/DDBJ databases">
        <authorList>
            <consortium name="Pathogen Informatics"/>
        </authorList>
    </citation>
    <scope>NUCLEOTIDE SEQUENCE [LARGE SCALE GENOMIC DNA]</scope>
    <source>
        <strain evidence="7 8">NCTC12998</strain>
    </source>
</reference>
<dbReference type="InterPro" id="IPR023296">
    <property type="entry name" value="Glyco_hydro_beta-prop_sf"/>
</dbReference>
<evidence type="ECO:0000256" key="6">
    <source>
        <dbReference type="RuleBase" id="RU361187"/>
    </source>
</evidence>
<protein>
    <submittedName>
        <fullName evidence="7">Beta-xylosidase</fullName>
        <ecNumber evidence="7">3.2.1.37</ecNumber>
    </submittedName>
</protein>
<dbReference type="EC" id="3.2.1.37" evidence="7"/>
<dbReference type="Pfam" id="PF04616">
    <property type="entry name" value="Glyco_hydro_43"/>
    <property type="match status" value="1"/>
</dbReference>
<dbReference type="PANTHER" id="PTHR42812">
    <property type="entry name" value="BETA-XYLOSIDASE"/>
    <property type="match status" value="1"/>
</dbReference>
<evidence type="ECO:0000313" key="7">
    <source>
        <dbReference type="EMBL" id="VFS65628.1"/>
    </source>
</evidence>
<accession>A0A485B2A0</accession>
<dbReference type="PANTHER" id="PTHR42812:SF12">
    <property type="entry name" value="BETA-XYLOSIDASE-RELATED"/>
    <property type="match status" value="1"/>
</dbReference>
<name>A0A485B2A0_RAOPL</name>
<evidence type="ECO:0000256" key="5">
    <source>
        <dbReference type="PIRSR" id="PIRSR606710-2"/>
    </source>
</evidence>
<dbReference type="GO" id="GO:0009044">
    <property type="term" value="F:xylan 1,4-beta-xylosidase activity"/>
    <property type="evidence" value="ECO:0007669"/>
    <property type="project" value="UniProtKB-EC"/>
</dbReference>
<sequence>MSLIQNPVLPGFNADPSIIRVGDTYYIANSTFEWFPGVRLHESKDLQHWNLLPSPLSTTALLDMKGNPSSGGIWAPALSYADGKFWLVYTDVKITEGAFKDMTNYLTTATDIRGPWTDPIKLNGVGFDASLFHDDDGRKYIVQQTWDHREYHHPFDGITLTELDTKTLKLKPATARTIYRGTAVALVEGPHLYKLNGYYYLFAAQGGTVFTHQEVVARSRNLRGQQLRNRARGSVLNERRYPGQLHPEAGAWCFGLHPQR</sequence>
<evidence type="ECO:0000256" key="4">
    <source>
        <dbReference type="PIRSR" id="PIRSR606710-1"/>
    </source>
</evidence>
<dbReference type="InterPro" id="IPR006710">
    <property type="entry name" value="Glyco_hydro_43"/>
</dbReference>
<keyword evidence="3 6" id="KW-0326">Glycosidase</keyword>
<dbReference type="SUPFAM" id="SSF75005">
    <property type="entry name" value="Arabinanase/levansucrase/invertase"/>
    <property type="match status" value="1"/>
</dbReference>
<dbReference type="EMBL" id="CAADJE010000023">
    <property type="protein sequence ID" value="VFS65628.1"/>
    <property type="molecule type" value="Genomic_DNA"/>
</dbReference>
<keyword evidence="2 6" id="KW-0378">Hydrolase</keyword>
<evidence type="ECO:0000256" key="3">
    <source>
        <dbReference type="ARBA" id="ARBA00023295"/>
    </source>
</evidence>
<evidence type="ECO:0000256" key="1">
    <source>
        <dbReference type="ARBA" id="ARBA00009865"/>
    </source>
</evidence>
<proteinExistence type="inferred from homology"/>